<accession>A0A8X6LM81</accession>
<keyword evidence="2" id="KW-1185">Reference proteome</keyword>
<dbReference type="EMBL" id="BMAO01007283">
    <property type="protein sequence ID" value="GFR14950.1"/>
    <property type="molecule type" value="Genomic_DNA"/>
</dbReference>
<organism evidence="1 2">
    <name type="scientific">Trichonephila clavata</name>
    <name type="common">Joro spider</name>
    <name type="synonym">Nephila clavata</name>
    <dbReference type="NCBI Taxonomy" id="2740835"/>
    <lineage>
        <taxon>Eukaryota</taxon>
        <taxon>Metazoa</taxon>
        <taxon>Ecdysozoa</taxon>
        <taxon>Arthropoda</taxon>
        <taxon>Chelicerata</taxon>
        <taxon>Arachnida</taxon>
        <taxon>Araneae</taxon>
        <taxon>Araneomorphae</taxon>
        <taxon>Entelegynae</taxon>
        <taxon>Araneoidea</taxon>
        <taxon>Nephilidae</taxon>
        <taxon>Trichonephila</taxon>
    </lineage>
</organism>
<comment type="caution">
    <text evidence="1">The sequence shown here is derived from an EMBL/GenBank/DDBJ whole genome shotgun (WGS) entry which is preliminary data.</text>
</comment>
<reference evidence="1" key="1">
    <citation type="submission" date="2020-07" db="EMBL/GenBank/DDBJ databases">
        <title>Multicomponent nature underlies the extraordinary mechanical properties of spider dragline silk.</title>
        <authorList>
            <person name="Kono N."/>
            <person name="Nakamura H."/>
            <person name="Mori M."/>
            <person name="Yoshida Y."/>
            <person name="Ohtoshi R."/>
            <person name="Malay A.D."/>
            <person name="Moran D.A.P."/>
            <person name="Tomita M."/>
            <person name="Numata K."/>
            <person name="Arakawa K."/>
        </authorList>
    </citation>
    <scope>NUCLEOTIDE SEQUENCE</scope>
</reference>
<proteinExistence type="predicted"/>
<evidence type="ECO:0000313" key="2">
    <source>
        <dbReference type="Proteomes" id="UP000887116"/>
    </source>
</evidence>
<name>A0A8X6LM81_TRICU</name>
<dbReference type="AlphaFoldDB" id="A0A8X6LM81"/>
<gene>
    <name evidence="1" type="primary">NCL1_51964</name>
    <name evidence="1" type="ORF">TNCT_227141</name>
</gene>
<evidence type="ECO:0000313" key="1">
    <source>
        <dbReference type="EMBL" id="GFR14950.1"/>
    </source>
</evidence>
<dbReference type="Proteomes" id="UP000887116">
    <property type="component" value="Unassembled WGS sequence"/>
</dbReference>
<dbReference type="OrthoDB" id="8379612at2759"/>
<protein>
    <submittedName>
        <fullName evidence="1">Uncharacterized protein</fullName>
    </submittedName>
</protein>
<sequence length="158" mass="19390">MTLGWEIYKWYECHEKLLQVVDHDLRNKLHWFSFGIIDRLRTARNFIQDVNWNIQERFHLACKYYFEDDVKTSWRNMSTADRSYIMVQLPRTIDIWLQTLSRNIPLNWREIPERRNFFRLNILGMRSYFANLRGSESRFAFINYSTKSISCYIEDIDN</sequence>